<evidence type="ECO:0000313" key="1">
    <source>
        <dbReference type="EMBL" id="CUS36163.1"/>
    </source>
</evidence>
<keyword evidence="2" id="KW-1185">Reference proteome</keyword>
<dbReference type="RefSeq" id="WP_090748725.1">
    <property type="nucleotide sequence ID" value="NZ_CZQA01000008.1"/>
</dbReference>
<dbReference type="AlphaFoldDB" id="A0A0S4LF00"/>
<dbReference type="EMBL" id="CZQA01000008">
    <property type="protein sequence ID" value="CUS36163.1"/>
    <property type="molecule type" value="Genomic_DNA"/>
</dbReference>
<name>A0A0S4LF00_9BACT</name>
<sequence>MAQAESVCPGLSTETALDRCEAIRTQLQSANLFGSAPSWRVSPCPFYLSTDQLQFFTELGPHLLAFYRGMNRLYQESVKGAQPTWVAKYLDQGKPEALIQYSRMKRFRDALPAVIRPDIIPTQDGMVITELDSVPGGIGLTACLTQLYHDLEPNQSSLVGGRNGMAHGFARMLKTIQQQREGCIAILVSEESKDYRPEMSWLAAQLRNEGVPTWCIEPREVIFTEEGLRCRPDGKEHTIAVLYRFYELFDLLNIPKAELIQYAGKKDRVSITPPYKPALEEKSAFALLHHPILRPFWEHALGSDCLRHLQTTMPKTWLLDPTPLPAIATIPDLSVGGHSVAQWTALEGATQKERHFVIKPSGFSELAWGSRGVSIGHDLSQTEWNQALRTALAAFPTTPYILQEFHKGRLFDMDFMDDASQTMVRMSGRARLSPYYFVSDGTVELAGILATVCPSDKKILHGMKDAIMVPCAVRPE</sequence>
<dbReference type="STRING" id="1742972.COMA1_20672"/>
<accession>A0A0S4LF00</accession>
<evidence type="ECO:0000313" key="2">
    <source>
        <dbReference type="Proteomes" id="UP000199032"/>
    </source>
</evidence>
<gene>
    <name evidence="1" type="ORF">COMA1_20672</name>
</gene>
<protein>
    <submittedName>
        <fullName evidence="1">Uncharacterized protein</fullName>
    </submittedName>
</protein>
<dbReference type="SUPFAM" id="SSF56059">
    <property type="entry name" value="Glutathione synthetase ATP-binding domain-like"/>
    <property type="match status" value="1"/>
</dbReference>
<organism evidence="1 2">
    <name type="scientific">Candidatus Nitrospira nitrosa</name>
    <dbReference type="NCBI Taxonomy" id="1742972"/>
    <lineage>
        <taxon>Bacteria</taxon>
        <taxon>Pseudomonadati</taxon>
        <taxon>Nitrospirota</taxon>
        <taxon>Nitrospiria</taxon>
        <taxon>Nitrospirales</taxon>
        <taxon>Nitrospiraceae</taxon>
        <taxon>Nitrospira</taxon>
    </lineage>
</organism>
<reference evidence="1 2" key="1">
    <citation type="submission" date="2015-10" db="EMBL/GenBank/DDBJ databases">
        <authorList>
            <person name="Gilbert D.G."/>
        </authorList>
    </citation>
    <scope>NUCLEOTIDE SEQUENCE [LARGE SCALE GENOMIC DNA]</scope>
    <source>
        <strain evidence="1">COMA1</strain>
    </source>
</reference>
<dbReference type="OrthoDB" id="9763288at2"/>
<proteinExistence type="predicted"/>
<dbReference type="Proteomes" id="UP000199032">
    <property type="component" value="Unassembled WGS sequence"/>
</dbReference>